<sequence>MDPAQLPPWDLPEGVTSRYVDTSPAGLKFHVLESLPDTLAPGQRPPLILLLHGFPNLSYDWRFVMPKLAAAGYYAAAFDMRGFGRTHNADLSPVPDSSIRPMTALRDVVTLVHALGYEAIHTLVGHDLGAFVASVCAIARADMVKSLVLMSHPFKGSPRLPFGTAVSPRLARANTAPSRTGDGKGDAARADPDIQTSLLQLDPPRKHYKYYNASPEAADEWTYPTGEPLHRFLRGYFHLKSADYTLNKPRALRSWTAEELAVLPHYYVMRADLSMRGNVELDMASSLGEPAAAGPSDSDSNGRAAGGGGGGSGETSWLSDADLQVYTDEFSRTTFGPPLSWYRVLVDAALSADLACFAGTRLAVPTKYLSGTSDWGTHQVPGALEAMEGGESVRGDCWMGAVHVPGAGHWVNMEKPGESAREILELAGSV</sequence>
<reference evidence="6" key="1">
    <citation type="journal article" date="2023" name="bioRxiv">
        <title>Complete genome of the Medicago anthracnose fungus, Colletotrichum destructivum, reveals a mini-chromosome-like region within a core chromosome.</title>
        <authorList>
            <person name="Lapalu N."/>
            <person name="Simon A."/>
            <person name="Lu A."/>
            <person name="Plaumann P.-L."/>
            <person name="Amselem J."/>
            <person name="Pigne S."/>
            <person name="Auger A."/>
            <person name="Koch C."/>
            <person name="Dallery J.-F."/>
            <person name="O'Connell R.J."/>
        </authorList>
    </citation>
    <scope>NUCLEOTIDE SEQUENCE [LARGE SCALE GENOMIC DNA]</scope>
    <source>
        <strain evidence="6">CBS 520.97</strain>
    </source>
</reference>
<keyword evidence="1 5" id="KW-0378">Hydrolase</keyword>
<dbReference type="InterPro" id="IPR029058">
    <property type="entry name" value="AB_hydrolase_fold"/>
</dbReference>
<dbReference type="Gene3D" id="3.40.50.1820">
    <property type="entry name" value="alpha/beta hydrolase"/>
    <property type="match status" value="1"/>
</dbReference>
<feature type="region of interest" description="Disordered" evidence="3">
    <location>
        <begin position="287"/>
        <end position="315"/>
    </location>
</feature>
<evidence type="ECO:0000313" key="6">
    <source>
        <dbReference type="Proteomes" id="UP001322277"/>
    </source>
</evidence>
<protein>
    <submittedName>
        <fullName evidence="5">Alpha/beta hydrolase-1, epoxide hydrolase</fullName>
    </submittedName>
</protein>
<keyword evidence="6" id="KW-1185">Reference proteome</keyword>
<feature type="domain" description="AB hydrolase-1" evidence="4">
    <location>
        <begin position="46"/>
        <end position="152"/>
    </location>
</feature>
<dbReference type="RefSeq" id="XP_062773887.1">
    <property type="nucleotide sequence ID" value="XM_062917836.1"/>
</dbReference>
<evidence type="ECO:0000313" key="5">
    <source>
        <dbReference type="EMBL" id="WQF76663.1"/>
    </source>
</evidence>
<evidence type="ECO:0000256" key="2">
    <source>
        <dbReference type="ARBA" id="ARBA00038334"/>
    </source>
</evidence>
<organism evidence="5 6">
    <name type="scientific">Colletotrichum destructivum</name>
    <dbReference type="NCBI Taxonomy" id="34406"/>
    <lineage>
        <taxon>Eukaryota</taxon>
        <taxon>Fungi</taxon>
        <taxon>Dikarya</taxon>
        <taxon>Ascomycota</taxon>
        <taxon>Pezizomycotina</taxon>
        <taxon>Sordariomycetes</taxon>
        <taxon>Hypocreomycetidae</taxon>
        <taxon>Glomerellales</taxon>
        <taxon>Glomerellaceae</taxon>
        <taxon>Colletotrichum</taxon>
        <taxon>Colletotrichum destructivum species complex</taxon>
    </lineage>
</organism>
<dbReference type="SUPFAM" id="SSF53474">
    <property type="entry name" value="alpha/beta-Hydrolases"/>
    <property type="match status" value="1"/>
</dbReference>
<evidence type="ECO:0000256" key="3">
    <source>
        <dbReference type="SAM" id="MobiDB-lite"/>
    </source>
</evidence>
<dbReference type="PRINTS" id="PR00412">
    <property type="entry name" value="EPOXHYDRLASE"/>
</dbReference>
<feature type="compositionally biased region" description="Gly residues" evidence="3">
    <location>
        <begin position="304"/>
        <end position="313"/>
    </location>
</feature>
<accession>A0AAX4I0P8</accession>
<proteinExistence type="inferred from homology"/>
<name>A0AAX4I0P8_9PEZI</name>
<dbReference type="EMBL" id="CP137305">
    <property type="protein sequence ID" value="WQF76663.1"/>
    <property type="molecule type" value="Genomic_DNA"/>
</dbReference>
<comment type="similarity">
    <text evidence="2">Belongs to the AB hydrolase superfamily. Epoxide hydrolase family.</text>
</comment>
<dbReference type="GO" id="GO:0016787">
    <property type="term" value="F:hydrolase activity"/>
    <property type="evidence" value="ECO:0007669"/>
    <property type="project" value="UniProtKB-KW"/>
</dbReference>
<evidence type="ECO:0000256" key="1">
    <source>
        <dbReference type="ARBA" id="ARBA00022801"/>
    </source>
</evidence>
<dbReference type="Proteomes" id="UP001322277">
    <property type="component" value="Chromosome 1"/>
</dbReference>
<evidence type="ECO:0000259" key="4">
    <source>
        <dbReference type="Pfam" id="PF00561"/>
    </source>
</evidence>
<dbReference type="KEGG" id="cdet:87938180"/>
<dbReference type="PANTHER" id="PTHR43329">
    <property type="entry name" value="EPOXIDE HYDROLASE"/>
    <property type="match status" value="1"/>
</dbReference>
<dbReference type="GeneID" id="87938180"/>
<gene>
    <name evidence="5" type="ORF">CDEST_01677</name>
</gene>
<dbReference type="InterPro" id="IPR000073">
    <property type="entry name" value="AB_hydrolase_1"/>
</dbReference>
<dbReference type="Pfam" id="PF00561">
    <property type="entry name" value="Abhydrolase_1"/>
    <property type="match status" value="1"/>
</dbReference>
<dbReference type="InterPro" id="IPR000639">
    <property type="entry name" value="Epox_hydrolase-like"/>
</dbReference>
<dbReference type="AlphaFoldDB" id="A0AAX4I0P8"/>